<evidence type="ECO:0000256" key="1">
    <source>
        <dbReference type="SAM" id="Coils"/>
    </source>
</evidence>
<comment type="caution">
    <text evidence="2">The sequence shown here is derived from an EMBL/GenBank/DDBJ whole genome shotgun (WGS) entry which is preliminary data.</text>
</comment>
<protein>
    <submittedName>
        <fullName evidence="2">Coiled-coil domain-containing protein 42</fullName>
    </submittedName>
</protein>
<keyword evidence="1" id="KW-0175">Coiled coil</keyword>
<feature type="coiled-coil region" evidence="1">
    <location>
        <begin position="19"/>
        <end position="64"/>
    </location>
</feature>
<proteinExistence type="predicted"/>
<evidence type="ECO:0000313" key="2">
    <source>
        <dbReference type="EMBL" id="TSL61233.1"/>
    </source>
</evidence>
<evidence type="ECO:0000313" key="3">
    <source>
        <dbReference type="Proteomes" id="UP000319801"/>
    </source>
</evidence>
<dbReference type="Proteomes" id="UP000319801">
    <property type="component" value="Unassembled WGS sequence"/>
</dbReference>
<dbReference type="AlphaFoldDB" id="A0A556U0E7"/>
<sequence length="225" mass="27166">MRIDALKMEQELNPLINRNQKQRAEAEKKARANKKLTEERKDFIEKSYKEINTLNVERQHLNKKTEKECIHPRYMDAVVKNSKHFHDPHELLTHFNTRKLVQEELKLCIEKKKMDLAEYCANLSRVREEYFLNRETQMAKLSWLKYKLLKTKESVRDWDREWQDVQWIEKMKNCREHEINMATANISRHLWKMGIEIPKPTRPDETIDVLDMVIQTVFTTKQASD</sequence>
<accession>A0A556U0E7</accession>
<keyword evidence="3" id="KW-1185">Reference proteome</keyword>
<gene>
    <name evidence="2" type="ORF">Baya_6504</name>
</gene>
<organism evidence="2 3">
    <name type="scientific">Bagarius yarrelli</name>
    <name type="common">Goonch</name>
    <name type="synonym">Bagrus yarrelli</name>
    <dbReference type="NCBI Taxonomy" id="175774"/>
    <lineage>
        <taxon>Eukaryota</taxon>
        <taxon>Metazoa</taxon>
        <taxon>Chordata</taxon>
        <taxon>Craniata</taxon>
        <taxon>Vertebrata</taxon>
        <taxon>Euteleostomi</taxon>
        <taxon>Actinopterygii</taxon>
        <taxon>Neopterygii</taxon>
        <taxon>Teleostei</taxon>
        <taxon>Ostariophysi</taxon>
        <taxon>Siluriformes</taxon>
        <taxon>Sisoridae</taxon>
        <taxon>Sisorinae</taxon>
        <taxon>Bagarius</taxon>
    </lineage>
</organism>
<dbReference type="OrthoDB" id="2134857at2759"/>
<reference evidence="2 3" key="1">
    <citation type="journal article" date="2019" name="Genome Biol. Evol.">
        <title>Whole-Genome Sequencing of the Giant Devil Catfish, Bagarius yarrelli.</title>
        <authorList>
            <person name="Jiang W."/>
            <person name="Lv Y."/>
            <person name="Cheng L."/>
            <person name="Yang K."/>
            <person name="Chao B."/>
            <person name="Wang X."/>
            <person name="Li Y."/>
            <person name="Pan X."/>
            <person name="You X."/>
            <person name="Zhang Y."/>
            <person name="Yang J."/>
            <person name="Li J."/>
            <person name="Zhang X."/>
            <person name="Liu S."/>
            <person name="Sun C."/>
            <person name="Yang J."/>
            <person name="Shi Q."/>
        </authorList>
    </citation>
    <scope>NUCLEOTIDE SEQUENCE [LARGE SCALE GENOMIC DNA]</scope>
    <source>
        <strain evidence="2">JWS20170419001</strain>
        <tissue evidence="2">Muscle</tissue>
    </source>
</reference>
<dbReference type="EMBL" id="VCAZ01000034">
    <property type="protein sequence ID" value="TSL61233.1"/>
    <property type="molecule type" value="Genomic_DNA"/>
</dbReference>
<name>A0A556U0E7_BAGYA</name>